<dbReference type="Gene3D" id="1.10.10.10">
    <property type="entry name" value="Winged helix-like DNA-binding domain superfamily/Winged helix DNA-binding domain"/>
    <property type="match status" value="1"/>
</dbReference>
<evidence type="ECO:0000256" key="3">
    <source>
        <dbReference type="ARBA" id="ARBA00023163"/>
    </source>
</evidence>
<dbReference type="STRING" id="1122125.GCA_000423185_02448"/>
<name>A0A211ZUQ4_9PROT</name>
<dbReference type="InterPro" id="IPR036388">
    <property type="entry name" value="WH-like_DNA-bd_sf"/>
</dbReference>
<reference evidence="6" key="1">
    <citation type="submission" date="2017-05" db="EMBL/GenBank/DDBJ databases">
        <authorList>
            <person name="Macchi M."/>
            <person name="Festa S."/>
            <person name="Coppotelli B.M."/>
            <person name="Morelli I.S."/>
        </authorList>
    </citation>
    <scope>NUCLEOTIDE SEQUENCE [LARGE SCALE GENOMIC DNA]</scope>
    <source>
        <strain evidence="6">I</strain>
    </source>
</reference>
<dbReference type="PANTHER" id="PTHR43537:SF45">
    <property type="entry name" value="GNTR FAMILY REGULATORY PROTEIN"/>
    <property type="match status" value="1"/>
</dbReference>
<evidence type="ECO:0000259" key="4">
    <source>
        <dbReference type="PROSITE" id="PS50949"/>
    </source>
</evidence>
<accession>A0A211ZUQ4</accession>
<dbReference type="AlphaFoldDB" id="A0A211ZUQ4"/>
<evidence type="ECO:0000256" key="1">
    <source>
        <dbReference type="ARBA" id="ARBA00023015"/>
    </source>
</evidence>
<comment type="caution">
    <text evidence="5">The sequence shown here is derived from an EMBL/GenBank/DDBJ whole genome shotgun (WGS) entry which is preliminary data.</text>
</comment>
<keyword evidence="3" id="KW-0804">Transcription</keyword>
<dbReference type="GO" id="GO:0003677">
    <property type="term" value="F:DNA binding"/>
    <property type="evidence" value="ECO:0007669"/>
    <property type="project" value="UniProtKB-KW"/>
</dbReference>
<evidence type="ECO:0000313" key="6">
    <source>
        <dbReference type="Proteomes" id="UP000196655"/>
    </source>
</evidence>
<dbReference type="SUPFAM" id="SSF46785">
    <property type="entry name" value="Winged helix' DNA-binding domain"/>
    <property type="match status" value="1"/>
</dbReference>
<evidence type="ECO:0000256" key="2">
    <source>
        <dbReference type="ARBA" id="ARBA00023125"/>
    </source>
</evidence>
<dbReference type="InterPro" id="IPR008920">
    <property type="entry name" value="TF_FadR/GntR_C"/>
</dbReference>
<dbReference type="Proteomes" id="UP000196655">
    <property type="component" value="Unassembled WGS sequence"/>
</dbReference>
<protein>
    <submittedName>
        <fullName evidence="5">Transcriptional regulator</fullName>
    </submittedName>
</protein>
<dbReference type="EMBL" id="NHON01000001">
    <property type="protein sequence ID" value="OWJ69032.1"/>
    <property type="molecule type" value="Genomic_DNA"/>
</dbReference>
<dbReference type="InterPro" id="IPR000524">
    <property type="entry name" value="Tscrpt_reg_HTH_GntR"/>
</dbReference>
<dbReference type="PROSITE" id="PS50949">
    <property type="entry name" value="HTH_GNTR"/>
    <property type="match status" value="1"/>
</dbReference>
<dbReference type="Gene3D" id="1.20.120.530">
    <property type="entry name" value="GntR ligand-binding domain-like"/>
    <property type="match status" value="1"/>
</dbReference>
<dbReference type="CDD" id="cd07377">
    <property type="entry name" value="WHTH_GntR"/>
    <property type="match status" value="1"/>
</dbReference>
<evidence type="ECO:0000313" key="5">
    <source>
        <dbReference type="EMBL" id="OWJ69032.1"/>
    </source>
</evidence>
<feature type="domain" description="HTH gntR-type" evidence="4">
    <location>
        <begin position="17"/>
        <end position="84"/>
    </location>
</feature>
<proteinExistence type="predicted"/>
<dbReference type="GO" id="GO:0003700">
    <property type="term" value="F:DNA-binding transcription factor activity"/>
    <property type="evidence" value="ECO:0007669"/>
    <property type="project" value="InterPro"/>
</dbReference>
<dbReference type="InterPro" id="IPR011711">
    <property type="entry name" value="GntR_C"/>
</dbReference>
<dbReference type="PRINTS" id="PR00035">
    <property type="entry name" value="HTHGNTR"/>
</dbReference>
<dbReference type="OrthoDB" id="9812290at2"/>
<organism evidence="5 6">
    <name type="scientific">Inquilinus limosus</name>
    <dbReference type="NCBI Taxonomy" id="171674"/>
    <lineage>
        <taxon>Bacteria</taxon>
        <taxon>Pseudomonadati</taxon>
        <taxon>Pseudomonadota</taxon>
        <taxon>Alphaproteobacteria</taxon>
        <taxon>Rhodospirillales</taxon>
        <taxon>Rhodospirillaceae</taxon>
        <taxon>Inquilinus</taxon>
    </lineage>
</organism>
<dbReference type="InterPro" id="IPR036390">
    <property type="entry name" value="WH_DNA-bd_sf"/>
</dbReference>
<keyword evidence="6" id="KW-1185">Reference proteome</keyword>
<dbReference type="Pfam" id="PF07729">
    <property type="entry name" value="FCD"/>
    <property type="match status" value="1"/>
</dbReference>
<sequence>MARANDGGGKVKQLKRTTLSGQISEQIRASILDGTFPLGSQLNEMELAASFGVSRGPVREALQRLIQEGLLRSEPHYGVFVPELSDEDLQDIYFVRKSLELIAMRRVMGLPGRAVLAKKLKAIARQMEAAVRREDWPRTAELDLEFHREMVDAAGSHRLSRGFATLQAETMLCLHKLMGGYRTNKALIEEHQLLADLVGGDDVEAALRELDRHFGDPVRTLHKANALRQGKTDVAAE</sequence>
<dbReference type="Pfam" id="PF00392">
    <property type="entry name" value="GntR"/>
    <property type="match status" value="1"/>
</dbReference>
<dbReference type="SMART" id="SM00895">
    <property type="entry name" value="FCD"/>
    <property type="match status" value="1"/>
</dbReference>
<dbReference type="PANTHER" id="PTHR43537">
    <property type="entry name" value="TRANSCRIPTIONAL REGULATOR, GNTR FAMILY"/>
    <property type="match status" value="1"/>
</dbReference>
<gene>
    <name evidence="5" type="ORF">BWR60_00320</name>
</gene>
<keyword evidence="2" id="KW-0238">DNA-binding</keyword>
<dbReference type="SUPFAM" id="SSF48008">
    <property type="entry name" value="GntR ligand-binding domain-like"/>
    <property type="match status" value="1"/>
</dbReference>
<keyword evidence="1" id="KW-0805">Transcription regulation</keyword>
<dbReference type="SMART" id="SM00345">
    <property type="entry name" value="HTH_GNTR"/>
    <property type="match status" value="1"/>
</dbReference>